<proteinExistence type="predicted"/>
<evidence type="ECO:0000256" key="1">
    <source>
        <dbReference type="ARBA" id="ARBA00001954"/>
    </source>
</evidence>
<dbReference type="RefSeq" id="WP_151471612.1">
    <property type="nucleotide sequence ID" value="NZ_WBKG01000022.1"/>
</dbReference>
<keyword evidence="8" id="KW-1185">Reference proteome</keyword>
<protein>
    <submittedName>
        <fullName evidence="7">TauD/TfdA family dioxygenase</fullName>
    </submittedName>
</protein>
<evidence type="ECO:0000256" key="3">
    <source>
        <dbReference type="ARBA" id="ARBA00023004"/>
    </source>
</evidence>
<dbReference type="GO" id="GO:0017000">
    <property type="term" value="P:antibiotic biosynthetic process"/>
    <property type="evidence" value="ECO:0007669"/>
    <property type="project" value="UniProtKB-KW"/>
</dbReference>
<accession>A0A7J5DAZ9</accession>
<evidence type="ECO:0000259" key="6">
    <source>
        <dbReference type="Pfam" id="PF02668"/>
    </source>
</evidence>
<name>A0A7J5DAZ9_9ACTN</name>
<evidence type="ECO:0000256" key="4">
    <source>
        <dbReference type="ARBA" id="ARBA00023194"/>
    </source>
</evidence>
<dbReference type="InterPro" id="IPR003819">
    <property type="entry name" value="TauD/TfdA-like"/>
</dbReference>
<evidence type="ECO:0000256" key="2">
    <source>
        <dbReference type="ARBA" id="ARBA00023002"/>
    </source>
</evidence>
<reference evidence="7 8" key="1">
    <citation type="submission" date="2019-09" db="EMBL/GenBank/DDBJ databases">
        <title>Isolation and identification of active actinomycetes.</title>
        <authorList>
            <person name="Yu Z."/>
            <person name="Han C."/>
            <person name="Yu B."/>
        </authorList>
    </citation>
    <scope>NUCLEOTIDE SEQUENCE [LARGE SCALE GENOMIC DNA]</scope>
    <source>
        <strain evidence="7 8">NEAU-H2</strain>
    </source>
</reference>
<keyword evidence="7" id="KW-0223">Dioxygenase</keyword>
<sequence>MTGTADADRAPETPTPRPGTDRTPPTPRPGTDRTPSTPTPCSGPSVWKGRELTRPEEWRLRLSEARLAEIDSALREARRRDRTLLRLTAADFPLPGLAADLARLSGVLEHGRGFAIVRGIPVERLGESAASTVFWGIGRHLGHPVPQNADGLVLGHVRDTGRSLDDPAARGYQTREALPFHTDPTDLLAVLPLSAPRTGGRVSLVSSAAVHNAVLDLRPDLAGRLYRTYHFDRRDEHAPGEPPCTSAPLVSRPGGLAGAPSMRYNRCYLESAQRFPEVPRLEPADRELFDLIDSVAASPEYRLDLDLRVGDLLLINTHRVMHARSAFEDHRPPGHARHLLRLWLAFPRGAGSQDAPPWVTLRDVIRPRATAAPRATNSRRYPA</sequence>
<evidence type="ECO:0000313" key="7">
    <source>
        <dbReference type="EMBL" id="KAB1985973.1"/>
    </source>
</evidence>
<comment type="cofactor">
    <cofactor evidence="1">
        <name>Fe(2+)</name>
        <dbReference type="ChEBI" id="CHEBI:29033"/>
    </cofactor>
</comment>
<keyword evidence="4" id="KW-0045">Antibiotic biosynthesis</keyword>
<dbReference type="Gene3D" id="3.60.130.10">
    <property type="entry name" value="Clavaminate synthase-like"/>
    <property type="match status" value="1"/>
</dbReference>
<evidence type="ECO:0000256" key="5">
    <source>
        <dbReference type="SAM" id="MobiDB-lite"/>
    </source>
</evidence>
<dbReference type="GO" id="GO:0051213">
    <property type="term" value="F:dioxygenase activity"/>
    <property type="evidence" value="ECO:0007669"/>
    <property type="project" value="UniProtKB-KW"/>
</dbReference>
<dbReference type="EMBL" id="WBKG01000022">
    <property type="protein sequence ID" value="KAB1985973.1"/>
    <property type="molecule type" value="Genomic_DNA"/>
</dbReference>
<feature type="compositionally biased region" description="Low complexity" evidence="5">
    <location>
        <begin position="32"/>
        <end position="45"/>
    </location>
</feature>
<dbReference type="InterPro" id="IPR042098">
    <property type="entry name" value="TauD-like_sf"/>
</dbReference>
<feature type="compositionally biased region" description="Basic and acidic residues" evidence="5">
    <location>
        <begin position="1"/>
        <end position="11"/>
    </location>
</feature>
<keyword evidence="3" id="KW-0408">Iron</keyword>
<dbReference type="InterPro" id="IPR050411">
    <property type="entry name" value="AlphaKG_dependent_hydroxylases"/>
</dbReference>
<dbReference type="SUPFAM" id="SSF51197">
    <property type="entry name" value="Clavaminate synthase-like"/>
    <property type="match status" value="1"/>
</dbReference>
<organism evidence="7 8">
    <name type="scientific">Streptomyces triticiradicis</name>
    <dbReference type="NCBI Taxonomy" id="2651189"/>
    <lineage>
        <taxon>Bacteria</taxon>
        <taxon>Bacillati</taxon>
        <taxon>Actinomycetota</taxon>
        <taxon>Actinomycetes</taxon>
        <taxon>Kitasatosporales</taxon>
        <taxon>Streptomycetaceae</taxon>
        <taxon>Streptomyces</taxon>
    </lineage>
</organism>
<keyword evidence="2" id="KW-0560">Oxidoreductase</keyword>
<evidence type="ECO:0000313" key="8">
    <source>
        <dbReference type="Proteomes" id="UP000442990"/>
    </source>
</evidence>
<dbReference type="Proteomes" id="UP000442990">
    <property type="component" value="Unassembled WGS sequence"/>
</dbReference>
<gene>
    <name evidence="7" type="ORF">F8144_24365</name>
</gene>
<comment type="caution">
    <text evidence="7">The sequence shown here is derived from an EMBL/GenBank/DDBJ whole genome shotgun (WGS) entry which is preliminary data.</text>
</comment>
<feature type="domain" description="TauD/TfdA-like" evidence="6">
    <location>
        <begin position="88"/>
        <end position="343"/>
    </location>
</feature>
<dbReference type="PANTHER" id="PTHR10696:SF56">
    <property type="entry name" value="TAUD_TFDA-LIKE DOMAIN-CONTAINING PROTEIN"/>
    <property type="match status" value="1"/>
</dbReference>
<feature type="region of interest" description="Disordered" evidence="5">
    <location>
        <begin position="1"/>
        <end position="50"/>
    </location>
</feature>
<dbReference type="Pfam" id="PF02668">
    <property type="entry name" value="TauD"/>
    <property type="match status" value="1"/>
</dbReference>
<dbReference type="PANTHER" id="PTHR10696">
    <property type="entry name" value="GAMMA-BUTYROBETAINE HYDROXYLASE-RELATED"/>
    <property type="match status" value="1"/>
</dbReference>
<dbReference type="AlphaFoldDB" id="A0A7J5DAZ9"/>